<dbReference type="Pfam" id="PF08246">
    <property type="entry name" value="Inhibitor_I29"/>
    <property type="match status" value="1"/>
</dbReference>
<keyword evidence="7" id="KW-1015">Disulfide bond</keyword>
<dbReference type="PRINTS" id="PR00705">
    <property type="entry name" value="PAPAIN"/>
</dbReference>
<feature type="domain" description="Cathepsin propeptide inhibitor" evidence="13">
    <location>
        <begin position="40"/>
        <end position="97"/>
    </location>
</feature>
<dbReference type="GO" id="GO:0008234">
    <property type="term" value="F:cysteine-type peptidase activity"/>
    <property type="evidence" value="ECO:0007669"/>
    <property type="project" value="UniProtKB-KW"/>
</dbReference>
<feature type="chain" id="PRO_5019499778" description="Vignain" evidence="11">
    <location>
        <begin position="29"/>
        <end position="343"/>
    </location>
</feature>
<evidence type="ECO:0000256" key="11">
    <source>
        <dbReference type="SAM" id="SignalP"/>
    </source>
</evidence>
<comment type="caution">
    <text evidence="14">The sequence shown here is derived from an EMBL/GenBank/DDBJ whole genome shotgun (WGS) entry which is preliminary data.</text>
</comment>
<keyword evidence="4 11" id="KW-0732">Signal</keyword>
<dbReference type="PROSITE" id="PS00639">
    <property type="entry name" value="THIOL_PROTEASE_HIS"/>
    <property type="match status" value="1"/>
</dbReference>
<evidence type="ECO:0000313" key="15">
    <source>
        <dbReference type="Proteomes" id="UP000289340"/>
    </source>
</evidence>
<dbReference type="SUPFAM" id="SSF54001">
    <property type="entry name" value="Cysteine proteinases"/>
    <property type="match status" value="1"/>
</dbReference>
<keyword evidence="3 14" id="KW-0645">Protease</keyword>
<dbReference type="FunFam" id="3.90.70.10:FF:000023">
    <property type="entry name" value="Senescence-specific cysteine protease SAG39"/>
    <property type="match status" value="1"/>
</dbReference>
<dbReference type="InterPro" id="IPR013128">
    <property type="entry name" value="Peptidase_C1A"/>
</dbReference>
<dbReference type="EMBL" id="QZWG01000011">
    <property type="protein sequence ID" value="RZB80478.1"/>
    <property type="molecule type" value="Genomic_DNA"/>
</dbReference>
<protein>
    <recommendedName>
        <fullName evidence="9">Vignain</fullName>
    </recommendedName>
    <alternativeName>
        <fullName evidence="10">Bean endopeptidase</fullName>
    </alternativeName>
</protein>
<dbReference type="InterPro" id="IPR025661">
    <property type="entry name" value="Pept_asp_AS"/>
</dbReference>
<keyword evidence="8" id="KW-0325">Glycoprotein</keyword>
<feature type="domain" description="Peptidase C1A papain C-terminal" evidence="12">
    <location>
        <begin position="125"/>
        <end position="342"/>
    </location>
</feature>
<dbReference type="InterPro" id="IPR025660">
    <property type="entry name" value="Pept_his_AS"/>
</dbReference>
<comment type="similarity">
    <text evidence="2">Belongs to the peptidase C1 family.</text>
</comment>
<dbReference type="Pfam" id="PF00112">
    <property type="entry name" value="Peptidase_C1"/>
    <property type="match status" value="1"/>
</dbReference>
<evidence type="ECO:0000256" key="3">
    <source>
        <dbReference type="ARBA" id="ARBA00022670"/>
    </source>
</evidence>
<dbReference type="InterPro" id="IPR038765">
    <property type="entry name" value="Papain-like_cys_pep_sf"/>
</dbReference>
<evidence type="ECO:0000256" key="7">
    <source>
        <dbReference type="ARBA" id="ARBA00023157"/>
    </source>
</evidence>
<dbReference type="AlphaFoldDB" id="A0A445I307"/>
<dbReference type="InterPro" id="IPR000668">
    <property type="entry name" value="Peptidase_C1A_C"/>
</dbReference>
<feature type="signal peptide" evidence="11">
    <location>
        <begin position="1"/>
        <end position="28"/>
    </location>
</feature>
<evidence type="ECO:0000256" key="4">
    <source>
        <dbReference type="ARBA" id="ARBA00022729"/>
    </source>
</evidence>
<comment type="subcellular location">
    <subcellularLocation>
        <location evidence="1">Endoplasmic reticulum lumen</location>
    </subcellularLocation>
</comment>
<evidence type="ECO:0000256" key="5">
    <source>
        <dbReference type="ARBA" id="ARBA00022801"/>
    </source>
</evidence>
<dbReference type="Gramene" id="XM_028333642.1">
    <property type="protein sequence ID" value="XP_028189443.1"/>
    <property type="gene ID" value="LOC114375784"/>
</dbReference>
<evidence type="ECO:0000256" key="8">
    <source>
        <dbReference type="ARBA" id="ARBA00023180"/>
    </source>
</evidence>
<dbReference type="PROSITE" id="PS00640">
    <property type="entry name" value="THIOL_PROTEASE_ASN"/>
    <property type="match status" value="1"/>
</dbReference>
<dbReference type="PROSITE" id="PS00139">
    <property type="entry name" value="THIOL_PROTEASE_CYS"/>
    <property type="match status" value="1"/>
</dbReference>
<keyword evidence="6" id="KW-0788">Thiol protease</keyword>
<sequence length="343" mass="37684">MAFKKVLFQYFTLALCLVFAFCAFEGNARTLEDAPMRERHEQWMAIHGKVYTHSYEKEQKYQTFKENVQRIEAFNNAGNKPYKLGINHFADLTNEEFKAINRFKGHVCSKITRTPTFRYENMTAVPATLDWRQEGAVTPIKDQGQCGCCWAFSAVAATEGITKLSTGKLISLSEQELVDCDTKGVDQGCEGGLMDDAFKFILQNKGLAAEAIYPYEGVDGTCNAKAEGNHAASIKGYEDVPANSESALLKAVANQPVSVAIEASGFEFQFYSGGVFTGSCGTNLDHGVTAVGYGVSDDGTKYWLVKNSWGVKWGDKGYIRMQRDVAAKEGLCGIAMLASYPNA</sequence>
<evidence type="ECO:0000259" key="13">
    <source>
        <dbReference type="SMART" id="SM00848"/>
    </source>
</evidence>
<dbReference type="Gene3D" id="3.90.70.10">
    <property type="entry name" value="Cysteine proteinases"/>
    <property type="match status" value="1"/>
</dbReference>
<dbReference type="Proteomes" id="UP000289340">
    <property type="component" value="Chromosome 11"/>
</dbReference>
<reference evidence="14 15" key="1">
    <citation type="submission" date="2018-09" db="EMBL/GenBank/DDBJ databases">
        <title>A high-quality reference genome of wild soybean provides a powerful tool to mine soybean genomes.</title>
        <authorList>
            <person name="Xie M."/>
            <person name="Chung C.Y.L."/>
            <person name="Li M.-W."/>
            <person name="Wong F.-L."/>
            <person name="Chan T.-F."/>
            <person name="Lam H.-M."/>
        </authorList>
    </citation>
    <scope>NUCLEOTIDE SEQUENCE [LARGE SCALE GENOMIC DNA]</scope>
    <source>
        <strain evidence="15">cv. W05</strain>
        <tissue evidence="14">Hypocotyl of etiolated seedlings</tissue>
    </source>
</reference>
<evidence type="ECO:0000259" key="12">
    <source>
        <dbReference type="SMART" id="SM00645"/>
    </source>
</evidence>
<evidence type="ECO:0000256" key="6">
    <source>
        <dbReference type="ARBA" id="ARBA00022807"/>
    </source>
</evidence>
<name>A0A445I307_GLYSO</name>
<dbReference type="SMART" id="SM00848">
    <property type="entry name" value="Inhibitor_I29"/>
    <property type="match status" value="1"/>
</dbReference>
<evidence type="ECO:0000313" key="14">
    <source>
        <dbReference type="EMBL" id="RZB80478.1"/>
    </source>
</evidence>
<proteinExistence type="inferred from homology"/>
<dbReference type="InterPro" id="IPR013201">
    <property type="entry name" value="Prot_inhib_I29"/>
</dbReference>
<keyword evidence="5" id="KW-0378">Hydrolase</keyword>
<evidence type="ECO:0000256" key="2">
    <source>
        <dbReference type="ARBA" id="ARBA00008455"/>
    </source>
</evidence>
<dbReference type="SMART" id="SM00645">
    <property type="entry name" value="Pept_C1"/>
    <property type="match status" value="1"/>
</dbReference>
<dbReference type="CDD" id="cd02248">
    <property type="entry name" value="Peptidase_C1A"/>
    <property type="match status" value="1"/>
</dbReference>
<gene>
    <name evidence="14" type="ORF">D0Y65_030263</name>
</gene>
<evidence type="ECO:0000256" key="9">
    <source>
        <dbReference type="ARBA" id="ARBA00069575"/>
    </source>
</evidence>
<keyword evidence="15" id="KW-1185">Reference proteome</keyword>
<evidence type="ECO:0000256" key="1">
    <source>
        <dbReference type="ARBA" id="ARBA00004319"/>
    </source>
</evidence>
<evidence type="ECO:0000256" key="10">
    <source>
        <dbReference type="ARBA" id="ARBA00080531"/>
    </source>
</evidence>
<dbReference type="GO" id="GO:0005788">
    <property type="term" value="C:endoplasmic reticulum lumen"/>
    <property type="evidence" value="ECO:0007669"/>
    <property type="project" value="UniProtKB-SubCell"/>
</dbReference>
<dbReference type="InterPro" id="IPR000169">
    <property type="entry name" value="Pept_cys_AS"/>
</dbReference>
<organism evidence="14 15">
    <name type="scientific">Glycine soja</name>
    <name type="common">Wild soybean</name>
    <dbReference type="NCBI Taxonomy" id="3848"/>
    <lineage>
        <taxon>Eukaryota</taxon>
        <taxon>Viridiplantae</taxon>
        <taxon>Streptophyta</taxon>
        <taxon>Embryophyta</taxon>
        <taxon>Tracheophyta</taxon>
        <taxon>Spermatophyta</taxon>
        <taxon>Magnoliopsida</taxon>
        <taxon>eudicotyledons</taxon>
        <taxon>Gunneridae</taxon>
        <taxon>Pentapetalae</taxon>
        <taxon>rosids</taxon>
        <taxon>fabids</taxon>
        <taxon>Fabales</taxon>
        <taxon>Fabaceae</taxon>
        <taxon>Papilionoideae</taxon>
        <taxon>50 kb inversion clade</taxon>
        <taxon>NPAAA clade</taxon>
        <taxon>indigoferoid/millettioid clade</taxon>
        <taxon>Phaseoleae</taxon>
        <taxon>Glycine</taxon>
        <taxon>Glycine subgen. Soja</taxon>
    </lineage>
</organism>
<accession>A0A445I307</accession>
<dbReference type="GO" id="GO:0006508">
    <property type="term" value="P:proteolysis"/>
    <property type="evidence" value="ECO:0007669"/>
    <property type="project" value="UniProtKB-KW"/>
</dbReference>
<dbReference type="InterPro" id="IPR039417">
    <property type="entry name" value="Peptidase_C1A_papain-like"/>
</dbReference>
<dbReference type="PANTHER" id="PTHR12411">
    <property type="entry name" value="CYSTEINE PROTEASE FAMILY C1-RELATED"/>
    <property type="match status" value="1"/>
</dbReference>